<name>A0ABU3QPF5_9ACTN</name>
<comment type="caution">
    <text evidence="4">The sequence shown here is derived from an EMBL/GenBank/DDBJ whole genome shotgun (WGS) entry which is preliminary data.</text>
</comment>
<dbReference type="PANTHER" id="PTHR31157">
    <property type="entry name" value="SCP DOMAIN-CONTAINING PROTEIN"/>
    <property type="match status" value="1"/>
</dbReference>
<organism evidence="4 5">
    <name type="scientific">Streptomyces tamarix</name>
    <dbReference type="NCBI Taxonomy" id="3078565"/>
    <lineage>
        <taxon>Bacteria</taxon>
        <taxon>Bacillati</taxon>
        <taxon>Actinomycetota</taxon>
        <taxon>Actinomycetes</taxon>
        <taxon>Kitasatosporales</taxon>
        <taxon>Streptomycetaceae</taxon>
        <taxon>Streptomyces</taxon>
    </lineage>
</organism>
<dbReference type="Proteomes" id="UP001250181">
    <property type="component" value="Unassembled WGS sequence"/>
</dbReference>
<dbReference type="SUPFAM" id="SSF88946">
    <property type="entry name" value="Sigma2 domain of RNA polymerase sigma factors"/>
    <property type="match status" value="1"/>
</dbReference>
<feature type="compositionally biased region" description="Low complexity" evidence="1">
    <location>
        <begin position="367"/>
        <end position="384"/>
    </location>
</feature>
<dbReference type="Pfam" id="PF00188">
    <property type="entry name" value="CAP"/>
    <property type="match status" value="1"/>
</dbReference>
<dbReference type="RefSeq" id="WP_315879706.1">
    <property type="nucleotide sequence ID" value="NZ_JAWCTQ010000029.1"/>
</dbReference>
<evidence type="ECO:0000313" key="4">
    <source>
        <dbReference type="EMBL" id="MDT9684651.1"/>
    </source>
</evidence>
<gene>
    <name evidence="4" type="ORF">RND61_21710</name>
</gene>
<feature type="compositionally biased region" description="Pro residues" evidence="1">
    <location>
        <begin position="385"/>
        <end position="395"/>
    </location>
</feature>
<protein>
    <submittedName>
        <fullName evidence="4">Sigma-70 family RNA polymerase sigma factor</fullName>
    </submittedName>
</protein>
<reference evidence="4 5" key="1">
    <citation type="submission" date="2023-09" db="EMBL/GenBank/DDBJ databases">
        <title>Streptomyces sp. nov.: A antagonism against Alternaria gaisen Producing Streptochlin, Isolated from Tamarix root soil.</title>
        <authorList>
            <person name="Chen Y."/>
        </authorList>
    </citation>
    <scope>NUCLEOTIDE SEQUENCE [LARGE SCALE GENOMIC DNA]</scope>
    <source>
        <strain evidence="4 5">TRM76323</strain>
    </source>
</reference>
<feature type="region of interest" description="Disordered" evidence="1">
    <location>
        <begin position="306"/>
        <end position="325"/>
    </location>
</feature>
<dbReference type="InterPro" id="IPR014284">
    <property type="entry name" value="RNA_pol_sigma-70_dom"/>
</dbReference>
<dbReference type="InterPro" id="IPR014044">
    <property type="entry name" value="CAP_dom"/>
</dbReference>
<feature type="compositionally biased region" description="Gly residues" evidence="1">
    <location>
        <begin position="311"/>
        <end position="322"/>
    </location>
</feature>
<dbReference type="NCBIfam" id="TIGR02937">
    <property type="entry name" value="sigma70-ECF"/>
    <property type="match status" value="1"/>
</dbReference>
<dbReference type="InterPro" id="IPR007627">
    <property type="entry name" value="RNA_pol_sigma70_r2"/>
</dbReference>
<dbReference type="EMBL" id="JAWCTQ010000029">
    <property type="protein sequence ID" value="MDT9684651.1"/>
    <property type="molecule type" value="Genomic_DNA"/>
</dbReference>
<dbReference type="PANTHER" id="PTHR31157:SF1">
    <property type="entry name" value="SCP DOMAIN-CONTAINING PROTEIN"/>
    <property type="match status" value="1"/>
</dbReference>
<evidence type="ECO:0000313" key="5">
    <source>
        <dbReference type="Proteomes" id="UP001250181"/>
    </source>
</evidence>
<dbReference type="SUPFAM" id="SSF55797">
    <property type="entry name" value="PR-1-like"/>
    <property type="match status" value="1"/>
</dbReference>
<proteinExistence type="predicted"/>
<feature type="region of interest" description="Disordered" evidence="1">
    <location>
        <begin position="273"/>
        <end position="293"/>
    </location>
</feature>
<feature type="domain" description="SCP" evidence="2">
    <location>
        <begin position="426"/>
        <end position="538"/>
    </location>
</feature>
<evidence type="ECO:0000256" key="1">
    <source>
        <dbReference type="SAM" id="MobiDB-lite"/>
    </source>
</evidence>
<dbReference type="InterPro" id="IPR035940">
    <property type="entry name" value="CAP_sf"/>
</dbReference>
<evidence type="ECO:0000259" key="3">
    <source>
        <dbReference type="Pfam" id="PF04542"/>
    </source>
</evidence>
<keyword evidence="5" id="KW-1185">Reference proteome</keyword>
<dbReference type="Gene3D" id="1.10.1740.10">
    <property type="match status" value="1"/>
</dbReference>
<feature type="region of interest" description="Disordered" evidence="1">
    <location>
        <begin position="358"/>
        <end position="418"/>
    </location>
</feature>
<dbReference type="Gene3D" id="3.40.33.10">
    <property type="entry name" value="CAP"/>
    <property type="match status" value="1"/>
</dbReference>
<feature type="domain" description="RNA polymerase sigma-70 region 2" evidence="3">
    <location>
        <begin position="26"/>
        <end position="92"/>
    </location>
</feature>
<accession>A0ABU3QPF5</accession>
<sequence length="544" mass="55888">MHRDNEHVPELVSAARAGDGRARERLVEDYLPLVYNVVGRALDGHADVDDVVQDTMFRALDGLGGLREPSRFRSWLVAIAMNQIRRRWNDRQQAPVTSLERVVERPDPAGDFVDLTILRLGLSGQRREVAEATRWLDEDDRALLALWWQEASGRLTRAELAEALGVPARHAAVRVQRMKASLETGRGVVRALAAEPRCGALARLTADWDGRPAPVWRKRVARHARGCPACGGHWADLIPAEGLLAGLALVVPLSGYPAVPAAQVDAAPAAASGAVPGQAANGSTADGAAANGAAGADGASAAVREGAARAGTGGPGAGGPAGGAARRRVPAAVGGAVVGGVLLAALWPVVPDAPAPVPEGPAPKGLAAPASPAGTPTASRTPTPTSSPSPPPTASPSPAASVTAAPAPSPGAARTAGPGAAQRLTALVNARRAEAGCAPLRLDPRLTAAARAHARDMVARNYFAHADPEGRHADARMADAGYDAGAWAENLHRGPRDAAAVVDDWMDGSVHQENMLGCRYRDTGVAAVPGPEGTVWVQTLAGPA</sequence>
<evidence type="ECO:0000259" key="2">
    <source>
        <dbReference type="Pfam" id="PF00188"/>
    </source>
</evidence>
<dbReference type="Pfam" id="PF04542">
    <property type="entry name" value="Sigma70_r2"/>
    <property type="match status" value="1"/>
</dbReference>
<feature type="compositionally biased region" description="Low complexity" evidence="1">
    <location>
        <begin position="396"/>
        <end position="418"/>
    </location>
</feature>
<dbReference type="CDD" id="cd05379">
    <property type="entry name" value="CAP_bacterial"/>
    <property type="match status" value="1"/>
</dbReference>
<dbReference type="InterPro" id="IPR013325">
    <property type="entry name" value="RNA_pol_sigma_r2"/>
</dbReference>